<sequence length="817" mass="91973">MSDVDQPEFVLTGAHKAHLEELADEHLAAPQKGKKGIVTKATDELIKQFGLKQEKRTIKEEIRSWFYERNDRKPKVIAASKFGFVKPMTAQRLWVGDNKSAIDKEVKKMVPSSKDSKWIGEYSKMCSTMYKAAGTTVHEEYDKRIAEFNEGLASRDVKASYGDYCYADFCRAMVSYSWKAFGAELVLVSSRPTLLTPDGSNSIVVFDKDVENPHRLSFTEVVGTKTNWHINDFSDWSGGKIKDSDGIIRKDLVIFHRSGEPMLPETNSLTPLKVKRKIATEFMRIHSGLTSSHVPYKEIIEGVLENYIEPQYYPDEVQGEPFMFNKPHDMRIEHFHKFFNLIQDNQEKFLRREVDCIFRLKAAKVKPTIVKAVYEEKFMKEYALEHGTFYQPPLPSLPTTSGTSEEPTGRRHNEDNQPVGREPGEMQNEQDPGEEHPPTGEDGVDEDDEQDVIQYLQADGVANNGKGKEREIVPDMTNDERRLEAALAQLAGSSRPAELGSPIDAKSPAWAGNDWERRQMFLKGLVANSWYQAIVEFLCHTQFEATRIVTGHTWASWDSRNIHLPREYHLGAGEVASFVTYVTDFGDNAATLLRSPKAVEEFVLTVGLAWRDMDAIAFSHDVEDDDAPLPGYMTPQSHLNTDLLARISGVVKAVCDIIPTLEDDAPEDTVAPTALSPRDTRIGQKTGATKESAQMVPDTTEHASPSVRTAENRGGGRSKKSTKQPPKKTACHEKDVPPRDIPAASKPSVPRPQPRKKVLSKRAREDSDGDEDLMFIRQRLDLSQPEPTIRRSARAPVPKKRDNDFVETHLAVGRRGR</sequence>
<protein>
    <submittedName>
        <fullName evidence="2">Uncharacterized protein</fullName>
    </submittedName>
</protein>
<organism evidence="2 3">
    <name type="scientific">Cerrena zonata</name>
    <dbReference type="NCBI Taxonomy" id="2478898"/>
    <lineage>
        <taxon>Eukaryota</taxon>
        <taxon>Fungi</taxon>
        <taxon>Dikarya</taxon>
        <taxon>Basidiomycota</taxon>
        <taxon>Agaricomycotina</taxon>
        <taxon>Agaricomycetes</taxon>
        <taxon>Polyporales</taxon>
        <taxon>Cerrenaceae</taxon>
        <taxon>Cerrena</taxon>
    </lineage>
</organism>
<comment type="caution">
    <text evidence="2">The sequence shown here is derived from an EMBL/GenBank/DDBJ whole genome shotgun (WGS) entry which is preliminary data.</text>
</comment>
<dbReference type="Proteomes" id="UP001385951">
    <property type="component" value="Unassembled WGS sequence"/>
</dbReference>
<feature type="compositionally biased region" description="Low complexity" evidence="1">
    <location>
        <begin position="397"/>
        <end position="406"/>
    </location>
</feature>
<evidence type="ECO:0000256" key="1">
    <source>
        <dbReference type="SAM" id="MobiDB-lite"/>
    </source>
</evidence>
<accession>A0AAW0FZH8</accession>
<gene>
    <name evidence="2" type="ORF">QCA50_014090</name>
</gene>
<keyword evidence="3" id="KW-1185">Reference proteome</keyword>
<evidence type="ECO:0000313" key="3">
    <source>
        <dbReference type="Proteomes" id="UP001385951"/>
    </source>
</evidence>
<dbReference type="EMBL" id="JASBNA010000034">
    <property type="protein sequence ID" value="KAK7682707.1"/>
    <property type="molecule type" value="Genomic_DNA"/>
</dbReference>
<feature type="compositionally biased region" description="Basic residues" evidence="1">
    <location>
        <begin position="716"/>
        <end position="726"/>
    </location>
</feature>
<reference evidence="2 3" key="1">
    <citation type="submission" date="2022-09" db="EMBL/GenBank/DDBJ databases">
        <authorList>
            <person name="Palmer J.M."/>
        </authorList>
    </citation>
    <scope>NUCLEOTIDE SEQUENCE [LARGE SCALE GENOMIC DNA]</scope>
    <source>
        <strain evidence="2 3">DSM 7382</strain>
    </source>
</reference>
<evidence type="ECO:0000313" key="2">
    <source>
        <dbReference type="EMBL" id="KAK7682707.1"/>
    </source>
</evidence>
<feature type="region of interest" description="Disordered" evidence="1">
    <location>
        <begin position="664"/>
        <end position="805"/>
    </location>
</feature>
<name>A0AAW0FZH8_9APHY</name>
<proteinExistence type="predicted"/>
<feature type="region of interest" description="Disordered" evidence="1">
    <location>
        <begin position="389"/>
        <end position="446"/>
    </location>
</feature>
<dbReference type="AlphaFoldDB" id="A0AAW0FZH8"/>